<evidence type="ECO:0000256" key="2">
    <source>
        <dbReference type="ARBA" id="ARBA00011050"/>
    </source>
</evidence>
<dbReference type="GO" id="GO:0000977">
    <property type="term" value="F:RNA polymerase II transcription regulatory region sequence-specific DNA binding"/>
    <property type="evidence" value="ECO:0007669"/>
    <property type="project" value="TreeGrafter"/>
</dbReference>
<keyword evidence="4" id="KW-0479">Metal-binding</keyword>
<comment type="function">
    <text evidence="1">Negative regulator of transcription elongation.</text>
</comment>
<feature type="domain" description="PHD-type" evidence="9">
    <location>
        <begin position="97"/>
        <end position="149"/>
    </location>
</feature>
<evidence type="ECO:0000256" key="8">
    <source>
        <dbReference type="SAM" id="MobiDB-lite"/>
    </source>
</evidence>
<dbReference type="SUPFAM" id="SSF57903">
    <property type="entry name" value="FYVE/PHD zinc finger"/>
    <property type="match status" value="1"/>
</dbReference>
<feature type="compositionally biased region" description="Polar residues" evidence="8">
    <location>
        <begin position="730"/>
        <end position="744"/>
    </location>
</feature>
<feature type="compositionally biased region" description="Polar residues" evidence="8">
    <location>
        <begin position="506"/>
        <end position="543"/>
    </location>
</feature>
<dbReference type="EMBL" id="WVTA01000003">
    <property type="protein sequence ID" value="KAK3214699.1"/>
    <property type="molecule type" value="Genomic_DNA"/>
</dbReference>
<protein>
    <recommendedName>
        <fullName evidence="3">Transcription factor BYE1</fullName>
    </recommendedName>
</protein>
<evidence type="ECO:0000313" key="12">
    <source>
        <dbReference type="Proteomes" id="UP001280581"/>
    </source>
</evidence>
<feature type="region of interest" description="Disordered" evidence="8">
    <location>
        <begin position="165"/>
        <end position="227"/>
    </location>
</feature>
<feature type="region of interest" description="Disordered" evidence="8">
    <location>
        <begin position="447"/>
        <end position="543"/>
    </location>
</feature>
<accession>A0AAN6M1N0</accession>
<dbReference type="InterPro" id="IPR055499">
    <property type="entry name" value="DUF7071"/>
</dbReference>
<dbReference type="PANTHER" id="PTHR11477">
    <property type="entry name" value="TRANSCRIPTION FACTOR S-II ZINC FINGER DOMAIN-CONTAINING PROTEIN"/>
    <property type="match status" value="1"/>
</dbReference>
<feature type="compositionally biased region" description="Low complexity" evidence="8">
    <location>
        <begin position="204"/>
        <end position="227"/>
    </location>
</feature>
<dbReference type="GO" id="GO:0006362">
    <property type="term" value="P:transcription elongation by RNA polymerase I"/>
    <property type="evidence" value="ECO:0007669"/>
    <property type="project" value="TreeGrafter"/>
</dbReference>
<evidence type="ECO:0000256" key="6">
    <source>
        <dbReference type="ARBA" id="ARBA00022833"/>
    </source>
</evidence>
<evidence type="ECO:0000256" key="7">
    <source>
        <dbReference type="PROSITE-ProRule" id="PRU00146"/>
    </source>
</evidence>
<dbReference type="Pfam" id="PF07744">
    <property type="entry name" value="SPOC"/>
    <property type="match status" value="1"/>
</dbReference>
<dbReference type="Gene3D" id="1.10.472.30">
    <property type="entry name" value="Transcription elongation factor S-II, central domain"/>
    <property type="match status" value="1"/>
</dbReference>
<dbReference type="Pfam" id="PF07500">
    <property type="entry name" value="TFIIS_M"/>
    <property type="match status" value="1"/>
</dbReference>
<feature type="region of interest" description="Disordered" evidence="8">
    <location>
        <begin position="1"/>
        <end position="95"/>
    </location>
</feature>
<dbReference type="SMART" id="SM00510">
    <property type="entry name" value="TFS2M"/>
    <property type="match status" value="1"/>
</dbReference>
<dbReference type="Pfam" id="PF23257">
    <property type="entry name" value="DUF7071"/>
    <property type="match status" value="1"/>
</dbReference>
<feature type="region of interest" description="Disordered" evidence="8">
    <location>
        <begin position="242"/>
        <end position="301"/>
    </location>
</feature>
<dbReference type="CDD" id="cd21538">
    <property type="entry name" value="SPOC_TFIIS"/>
    <property type="match status" value="1"/>
</dbReference>
<dbReference type="PROSITE" id="PS51321">
    <property type="entry name" value="TFIIS_CENTRAL"/>
    <property type="match status" value="1"/>
</dbReference>
<comment type="caution">
    <text evidence="11">The sequence shown here is derived from an EMBL/GenBank/DDBJ whole genome shotgun (WGS) entry which is preliminary data.</text>
</comment>
<evidence type="ECO:0000256" key="4">
    <source>
        <dbReference type="ARBA" id="ARBA00022723"/>
    </source>
</evidence>
<dbReference type="SUPFAM" id="SSF46942">
    <property type="entry name" value="Elongation factor TFIIS domain 2"/>
    <property type="match status" value="1"/>
</dbReference>
<evidence type="ECO:0000256" key="5">
    <source>
        <dbReference type="ARBA" id="ARBA00022771"/>
    </source>
</evidence>
<evidence type="ECO:0000259" key="10">
    <source>
        <dbReference type="PROSITE" id="PS51321"/>
    </source>
</evidence>
<dbReference type="GO" id="GO:0008270">
    <property type="term" value="F:zinc ion binding"/>
    <property type="evidence" value="ECO:0007669"/>
    <property type="project" value="UniProtKB-KW"/>
</dbReference>
<dbReference type="InterPro" id="IPR012921">
    <property type="entry name" value="SPOC_C"/>
</dbReference>
<reference evidence="11 12" key="1">
    <citation type="submission" date="2021-02" db="EMBL/GenBank/DDBJ databases">
        <title>Genome assembly of Pseudopithomyces chartarum.</title>
        <authorList>
            <person name="Jauregui R."/>
            <person name="Singh J."/>
            <person name="Voisey C."/>
        </authorList>
    </citation>
    <scope>NUCLEOTIDE SEQUENCE [LARGE SCALE GENOMIC DNA]</scope>
    <source>
        <strain evidence="11 12">AGR01</strain>
    </source>
</reference>
<proteinExistence type="inferred from homology"/>
<dbReference type="PANTHER" id="PTHR11477:SF11">
    <property type="entry name" value="TRANSCRIPTION FACTOR BYE1"/>
    <property type="match status" value="1"/>
</dbReference>
<dbReference type="InterPro" id="IPR011011">
    <property type="entry name" value="Znf_FYVE_PHD"/>
</dbReference>
<dbReference type="InterPro" id="IPR036575">
    <property type="entry name" value="TFIIS_cen_dom_sf"/>
</dbReference>
<feature type="compositionally biased region" description="Basic and acidic residues" evidence="8">
    <location>
        <begin position="179"/>
        <end position="193"/>
    </location>
</feature>
<keyword evidence="12" id="KW-1185">Reference proteome</keyword>
<feature type="region of interest" description="Disordered" evidence="8">
    <location>
        <begin position="730"/>
        <end position="803"/>
    </location>
</feature>
<dbReference type="GO" id="GO:0031564">
    <property type="term" value="P:transcription antitermination"/>
    <property type="evidence" value="ECO:0007669"/>
    <property type="project" value="TreeGrafter"/>
</dbReference>
<keyword evidence="6" id="KW-0862">Zinc</keyword>
<dbReference type="PROSITE" id="PS50016">
    <property type="entry name" value="ZF_PHD_2"/>
    <property type="match status" value="1"/>
</dbReference>
<dbReference type="Gene3D" id="3.30.40.10">
    <property type="entry name" value="Zinc/RING finger domain, C3HC4 (zinc finger)"/>
    <property type="match status" value="1"/>
</dbReference>
<evidence type="ECO:0000313" key="11">
    <source>
        <dbReference type="EMBL" id="KAK3214699.1"/>
    </source>
</evidence>
<dbReference type="InterPro" id="IPR001965">
    <property type="entry name" value="Znf_PHD"/>
</dbReference>
<feature type="compositionally biased region" description="Polar residues" evidence="8">
    <location>
        <begin position="74"/>
        <end position="84"/>
    </location>
</feature>
<feature type="compositionally biased region" description="Acidic residues" evidence="8">
    <location>
        <begin position="85"/>
        <end position="95"/>
    </location>
</feature>
<dbReference type="InterPro" id="IPR003618">
    <property type="entry name" value="TFIIS_cen_dom"/>
</dbReference>
<dbReference type="AlphaFoldDB" id="A0AAN6M1N0"/>
<dbReference type="Pfam" id="PF00628">
    <property type="entry name" value="PHD"/>
    <property type="match status" value="1"/>
</dbReference>
<organism evidence="11 12">
    <name type="scientific">Pseudopithomyces chartarum</name>
    <dbReference type="NCBI Taxonomy" id="1892770"/>
    <lineage>
        <taxon>Eukaryota</taxon>
        <taxon>Fungi</taxon>
        <taxon>Dikarya</taxon>
        <taxon>Ascomycota</taxon>
        <taxon>Pezizomycotina</taxon>
        <taxon>Dothideomycetes</taxon>
        <taxon>Pleosporomycetidae</taxon>
        <taxon>Pleosporales</taxon>
        <taxon>Massarineae</taxon>
        <taxon>Didymosphaeriaceae</taxon>
        <taxon>Pseudopithomyces</taxon>
    </lineage>
</organism>
<dbReference type="GO" id="GO:0006368">
    <property type="term" value="P:transcription elongation by RNA polymerase II"/>
    <property type="evidence" value="ECO:0007669"/>
    <property type="project" value="TreeGrafter"/>
</dbReference>
<evidence type="ECO:0000256" key="1">
    <source>
        <dbReference type="ARBA" id="ARBA00002311"/>
    </source>
</evidence>
<dbReference type="GO" id="GO:0005634">
    <property type="term" value="C:nucleus"/>
    <property type="evidence" value="ECO:0007669"/>
    <property type="project" value="TreeGrafter"/>
</dbReference>
<dbReference type="GO" id="GO:0031440">
    <property type="term" value="P:regulation of mRNA 3'-end processing"/>
    <property type="evidence" value="ECO:0007669"/>
    <property type="project" value="TreeGrafter"/>
</dbReference>
<evidence type="ECO:0000259" key="9">
    <source>
        <dbReference type="PROSITE" id="PS50016"/>
    </source>
</evidence>
<dbReference type="GO" id="GO:0001139">
    <property type="term" value="F:RNA polymerase II complex recruiting activity"/>
    <property type="evidence" value="ECO:0007669"/>
    <property type="project" value="TreeGrafter"/>
</dbReference>
<dbReference type="Proteomes" id="UP001280581">
    <property type="component" value="Unassembled WGS sequence"/>
</dbReference>
<name>A0AAN6M1N0_9PLEO</name>
<dbReference type="SMART" id="SM00249">
    <property type="entry name" value="PHD"/>
    <property type="match status" value="1"/>
</dbReference>
<dbReference type="PROSITE" id="PS01359">
    <property type="entry name" value="ZF_PHD_1"/>
    <property type="match status" value="1"/>
</dbReference>
<dbReference type="InterPro" id="IPR019786">
    <property type="entry name" value="Zinc_finger_PHD-type_CS"/>
</dbReference>
<gene>
    <name evidence="11" type="ORF">GRF29_19g1026075</name>
</gene>
<sequence length="876" mass="95825">MAGKQTLSRVRRRSTAWPTTRRASHDANMPATDEEPRRSGRATKGQHTKNADALDEPVAKPKPKTKADGKRSRTSNARSQSAPSTEDEENEEEEDAVIRCVCGDQRDFGPKMICCDKCDIWQHNRCLHLPQQDSYWEGKSYYCEQCRPEEHQELLALMAKGEKPWEKWSKKGSKPPKSRPIDHKPTGKQDKVKAASPQPAQSLVPAPVDAQPSASAPAPSAPSPVSIAVPTETAADGRTLQAEVKPPSKEPAKSQPQSPLGEKRRHDSTAEKEGSNKKRRKSSAPKNESPVVSTPEINALPVKQKAMAEKLREILTPIITSASESRGYQIPDGQTVQSIATQLVLDVDRAATQRHGEPTSTDAPYAVQLRSIIFNTKKNPGLVDRLLSGSLKAEDLASMSSEEMASDEKQKEYAAIREANEKQMVLTEESGPRFRKTHKGDELVENEAFQSQEESKPVLPPPSDEKPRMLPSPTQDSHATVELPEDVGRREPIAIDTTGGADSARRPSTNFDINSVFAQVRSPQHDQPSFIQRRQSSLQQNDKNTQIDADVDRLLKDEDGDVDMANLADETIVWRGSVEMQHMEPCQSVARFVAGGDFGKAIPWTKLLTSSLPIAGRIEEAKGDEYIRGLASTHTHDVAVLALSPVSTEGRGVMDTLYKYFHDRQRWGVVPVDRLDNEAMRDLYVIPIPEGGSNLPSFIDLLEYCTIETPRKEDMLLLALVAKLPDLQAQPVQHPQPQDSSIHQTPAPVQPMNGINGPSPSPLANPHGPTYSPVGPAFPPNPYSAAPSNGYPPTPTPLAQPQAPAPLFGPAAILGPYMASPVVQTIVQNPHTPELLYNLKHILDMVPAARDDMNVLAEHLSQKNASAAANANGNGN</sequence>
<feature type="domain" description="TFIIS central" evidence="10">
    <location>
        <begin position="307"/>
        <end position="432"/>
    </location>
</feature>
<evidence type="ECO:0000256" key="3">
    <source>
        <dbReference type="ARBA" id="ARBA00021616"/>
    </source>
</evidence>
<feature type="compositionally biased region" description="Basic and acidic residues" evidence="8">
    <location>
        <begin position="261"/>
        <end position="276"/>
    </location>
</feature>
<keyword evidence="5 7" id="KW-0863">Zinc-finger</keyword>
<comment type="similarity">
    <text evidence="2">Belongs to the BYE1 family.</text>
</comment>
<dbReference type="InterPro" id="IPR013083">
    <property type="entry name" value="Znf_RING/FYVE/PHD"/>
</dbReference>
<feature type="compositionally biased region" description="Polar residues" evidence="8">
    <location>
        <begin position="284"/>
        <end position="296"/>
    </location>
</feature>
<dbReference type="InterPro" id="IPR019787">
    <property type="entry name" value="Znf_PHD-finger"/>
</dbReference>